<keyword evidence="1" id="KW-0472">Membrane</keyword>
<proteinExistence type="predicted"/>
<keyword evidence="1" id="KW-0812">Transmembrane</keyword>
<dbReference type="OrthoDB" id="886712at2"/>
<reference evidence="2 3" key="1">
    <citation type="submission" date="2017-10" db="EMBL/GenBank/DDBJ databases">
        <title>Paenichitinophaga pekingensis gen. nov., sp. nov., isolated from activated sludge.</title>
        <authorList>
            <person name="Jin D."/>
            <person name="Kong X."/>
            <person name="Deng Y."/>
            <person name="Bai Z."/>
        </authorList>
    </citation>
    <scope>NUCLEOTIDE SEQUENCE [LARGE SCALE GENOMIC DNA]</scope>
    <source>
        <strain evidence="2 3">13</strain>
    </source>
</reference>
<sequence>MREGKKYEFSEILSSIDGLSRATPAPYFYTRLRARMEKASLSAWERMAGYLTKPVVVVVFVGSVLALNSWTVLRQVNATLGTAQEQSTIQGIREELNIASNTNIYDLIKPE</sequence>
<accession>A0A291QZJ8</accession>
<dbReference type="AlphaFoldDB" id="A0A291QZJ8"/>
<feature type="transmembrane region" description="Helical" evidence="1">
    <location>
        <begin position="55"/>
        <end position="73"/>
    </location>
</feature>
<gene>
    <name evidence="2" type="ORF">COR50_20370</name>
</gene>
<evidence type="ECO:0008006" key="4">
    <source>
        <dbReference type="Google" id="ProtNLM"/>
    </source>
</evidence>
<evidence type="ECO:0000313" key="3">
    <source>
        <dbReference type="Proteomes" id="UP000220133"/>
    </source>
</evidence>
<protein>
    <recommendedName>
        <fullName evidence="4">ABC transporter permease</fullName>
    </recommendedName>
</protein>
<keyword evidence="1" id="KW-1133">Transmembrane helix</keyword>
<evidence type="ECO:0000256" key="1">
    <source>
        <dbReference type="SAM" id="Phobius"/>
    </source>
</evidence>
<dbReference type="RefSeq" id="WP_098195709.1">
    <property type="nucleotide sequence ID" value="NZ_CP023777.1"/>
</dbReference>
<keyword evidence="3" id="KW-1185">Reference proteome</keyword>
<dbReference type="EMBL" id="CP023777">
    <property type="protein sequence ID" value="ATL49341.1"/>
    <property type="molecule type" value="Genomic_DNA"/>
</dbReference>
<name>A0A291QZJ8_9BACT</name>
<evidence type="ECO:0000313" key="2">
    <source>
        <dbReference type="EMBL" id="ATL49341.1"/>
    </source>
</evidence>
<dbReference type="Proteomes" id="UP000220133">
    <property type="component" value="Chromosome"/>
</dbReference>
<dbReference type="KEGG" id="cbae:COR50_20370"/>
<organism evidence="2 3">
    <name type="scientific">Chitinophaga caeni</name>
    <dbReference type="NCBI Taxonomy" id="2029983"/>
    <lineage>
        <taxon>Bacteria</taxon>
        <taxon>Pseudomonadati</taxon>
        <taxon>Bacteroidota</taxon>
        <taxon>Chitinophagia</taxon>
        <taxon>Chitinophagales</taxon>
        <taxon>Chitinophagaceae</taxon>
        <taxon>Chitinophaga</taxon>
    </lineage>
</organism>